<dbReference type="InterPro" id="IPR052787">
    <property type="entry name" value="MAVS"/>
</dbReference>
<dbReference type="EMBL" id="CACRXK020000417">
    <property type="protein sequence ID" value="CAB3981678.1"/>
    <property type="molecule type" value="Genomic_DNA"/>
</dbReference>
<sequence length="704" mass="79668">MREKPVPVRVGKDLQPSETLMDVTKEEINFEKETSENASEDTISKELPSMVSVIALNNTNESPSKYTTRLYQTATEYRPSLDIPGEFEFLNSASVSESQKQAVKFGVRVFRDWLHKQGVQFQSLEDMSRSEIASSLEQFYLSARRPNGTQYKKNTLKSIKHSLDHYLRASPLKKDFSISTDYDFRQVNKTLDNLPEDADQNRFPQFTKEIILKLYQSGQLGLTTTEDASIVIQTVWFYVVAFFFTNIDKRMLREIKESNLILAKDEDGREYYWLDFKPPQRVRGEVDKSRIYARPDSLCCPVAIIKKYMEHRNPRNDVLFQHPKKISQYVWYSPLPLGKNKHTDLMKSMCLNAGVDPPLTGRCIRSYVQQLLQDCDQAVNEMFRLEAPSTSITMHGVLVPKFPGDTDPSLIPPFILSVPRLPPPILSTTVSSASTIQSNHVSIQPRTTTMTSNHITNHVATMLANQNTNITNNHTTTQNNHVTTTHYGRHLTIQGNHVISNPPGVTTVSAFPNSFVLPYPTSFSTVNDFAKPKESYNGSQRSTTYYSTKGATYALSNHHFDATYNGSQTSSTHHGIKPPSDVTSNGTSMATNLQSTVEKSTISVVPLQQTSQSTQQSFNSECPSLTTEISTQTEPANKQWLESAYHKADLKTRNKMRLQARKSLLCFLEELNEISDGHGTELFYEIVQEDTNMWRSIAKPTSSK</sequence>
<dbReference type="PANTHER" id="PTHR21446">
    <property type="entry name" value="DUF3504 DOMAIN-CONTAINING PROTEIN"/>
    <property type="match status" value="1"/>
</dbReference>
<accession>A0A6S7FQ15</accession>
<proteinExistence type="predicted"/>
<evidence type="ECO:0000313" key="1">
    <source>
        <dbReference type="EMBL" id="CAB3981678.1"/>
    </source>
</evidence>
<dbReference type="AlphaFoldDB" id="A0A6S7FQ15"/>
<organism evidence="1 2">
    <name type="scientific">Paramuricea clavata</name>
    <name type="common">Red gorgonian</name>
    <name type="synonym">Violescent sea-whip</name>
    <dbReference type="NCBI Taxonomy" id="317549"/>
    <lineage>
        <taxon>Eukaryota</taxon>
        <taxon>Metazoa</taxon>
        <taxon>Cnidaria</taxon>
        <taxon>Anthozoa</taxon>
        <taxon>Octocorallia</taxon>
        <taxon>Malacalcyonacea</taxon>
        <taxon>Plexauridae</taxon>
        <taxon>Paramuricea</taxon>
    </lineage>
</organism>
<dbReference type="Proteomes" id="UP001152795">
    <property type="component" value="Unassembled WGS sequence"/>
</dbReference>
<dbReference type="PANTHER" id="PTHR21446:SF12">
    <property type="entry name" value="POTASSIUM CHANNEL TETRAMERIZATION DOMAIN CONTAINING 1"/>
    <property type="match status" value="1"/>
</dbReference>
<reference evidence="1" key="1">
    <citation type="submission" date="2020-04" db="EMBL/GenBank/DDBJ databases">
        <authorList>
            <person name="Alioto T."/>
            <person name="Alioto T."/>
            <person name="Gomez Garrido J."/>
        </authorList>
    </citation>
    <scope>NUCLEOTIDE SEQUENCE</scope>
    <source>
        <strain evidence="1">A484AB</strain>
    </source>
</reference>
<evidence type="ECO:0000313" key="2">
    <source>
        <dbReference type="Proteomes" id="UP001152795"/>
    </source>
</evidence>
<protein>
    <submittedName>
        <fullName evidence="1">Uncharacterized protein</fullName>
    </submittedName>
</protein>
<comment type="caution">
    <text evidence="1">The sequence shown here is derived from an EMBL/GenBank/DDBJ whole genome shotgun (WGS) entry which is preliminary data.</text>
</comment>
<name>A0A6S7FQ15_PARCT</name>
<gene>
    <name evidence="1" type="ORF">PACLA_8A021813</name>
</gene>
<keyword evidence="2" id="KW-1185">Reference proteome</keyword>
<dbReference type="OrthoDB" id="5977731at2759"/>